<comment type="similarity">
    <text evidence="1">Belongs to the carbon-nitrogen hydrolase superfamily. NIT1/NIT2 family.</text>
</comment>
<proteinExistence type="inferred from homology"/>
<organism evidence="3 4">
    <name type="scientific">Rhodococcus opacus (strain B4)</name>
    <dbReference type="NCBI Taxonomy" id="632772"/>
    <lineage>
        <taxon>Bacteria</taxon>
        <taxon>Bacillati</taxon>
        <taxon>Actinomycetota</taxon>
        <taxon>Actinomycetes</taxon>
        <taxon>Mycobacteriales</taxon>
        <taxon>Nocardiaceae</taxon>
        <taxon>Rhodococcus</taxon>
    </lineage>
</organism>
<dbReference type="CDD" id="cd07581">
    <property type="entry name" value="nitrilase_3"/>
    <property type="match status" value="1"/>
</dbReference>
<dbReference type="KEGG" id="rop:ROP_60960"/>
<dbReference type="Proteomes" id="UP000002212">
    <property type="component" value="Chromosome"/>
</dbReference>
<dbReference type="InterPro" id="IPR003010">
    <property type="entry name" value="C-N_Hydrolase"/>
</dbReference>
<keyword evidence="3" id="KW-0378">Hydrolase</keyword>
<reference evidence="3 4" key="1">
    <citation type="submission" date="2009-03" db="EMBL/GenBank/DDBJ databases">
        <title>Comparison of the complete genome sequences of Rhodococcus erythropolis PR4 and Rhodococcus opacus B4.</title>
        <authorList>
            <person name="Takarada H."/>
            <person name="Sekine M."/>
            <person name="Hosoyama A."/>
            <person name="Yamada R."/>
            <person name="Fujisawa T."/>
            <person name="Omata S."/>
            <person name="Shimizu A."/>
            <person name="Tsukatani N."/>
            <person name="Tanikawa S."/>
            <person name="Fujita N."/>
            <person name="Harayama S."/>
        </authorList>
    </citation>
    <scope>NUCLEOTIDE SEQUENCE [LARGE SCALE GENOMIC DNA]</scope>
    <source>
        <strain evidence="3 4">B4</strain>
    </source>
</reference>
<dbReference type="InterPro" id="IPR001110">
    <property type="entry name" value="UPF0012_CS"/>
</dbReference>
<gene>
    <name evidence="3" type="ordered locus">ROP_60960</name>
</gene>
<evidence type="ECO:0000256" key="1">
    <source>
        <dbReference type="ARBA" id="ARBA00010613"/>
    </source>
</evidence>
<dbReference type="SUPFAM" id="SSF56317">
    <property type="entry name" value="Carbon-nitrogen hydrolase"/>
    <property type="match status" value="1"/>
</dbReference>
<sequence length="268" mass="28672">MDGMVDVAVIQFAPGQDKQENLRTVRTLAAEAAGRGAKVVVAPEYSMFTAPRTDERIVESAEALDGEFVAGLAATAKELDVHLVAGVNEALPGDDRISNTLVALGSGGDVVATYRKLHLYDAFGYKESDVIRAGEIGTPETFAVDGLTFGMQTCYDLRFPEVTRRIVDAGADVLLLPAQWVPGPLKEEHWSTLIRARAIENTVYVAAADQSARTGAGNSMIVDPMGVTLVSLGERVGTAVASVDPERITEVREKNPALALRRFTVSEI</sequence>
<feature type="domain" description="CN hydrolase" evidence="2">
    <location>
        <begin position="5"/>
        <end position="245"/>
    </location>
</feature>
<dbReference type="AlphaFoldDB" id="C1AZS2"/>
<evidence type="ECO:0000313" key="3">
    <source>
        <dbReference type="EMBL" id="BAH54343.1"/>
    </source>
</evidence>
<dbReference type="PATRIC" id="fig|632772.20.peg.6365"/>
<dbReference type="Pfam" id="PF00795">
    <property type="entry name" value="CN_hydrolase"/>
    <property type="match status" value="1"/>
</dbReference>
<evidence type="ECO:0000259" key="2">
    <source>
        <dbReference type="PROSITE" id="PS50263"/>
    </source>
</evidence>
<dbReference type="EMBL" id="AP011115">
    <property type="protein sequence ID" value="BAH54343.1"/>
    <property type="molecule type" value="Genomic_DNA"/>
</dbReference>
<evidence type="ECO:0000313" key="4">
    <source>
        <dbReference type="Proteomes" id="UP000002212"/>
    </source>
</evidence>
<dbReference type="PANTHER" id="PTHR23088:SF27">
    <property type="entry name" value="DEAMINATED GLUTATHIONE AMIDASE"/>
    <property type="match status" value="1"/>
</dbReference>
<dbReference type="PANTHER" id="PTHR23088">
    <property type="entry name" value="NITRILASE-RELATED"/>
    <property type="match status" value="1"/>
</dbReference>
<dbReference type="PROSITE" id="PS50263">
    <property type="entry name" value="CN_HYDROLASE"/>
    <property type="match status" value="1"/>
</dbReference>
<dbReference type="HOGENOM" id="CLU_030130_1_2_11"/>
<dbReference type="GO" id="GO:0016787">
    <property type="term" value="F:hydrolase activity"/>
    <property type="evidence" value="ECO:0007669"/>
    <property type="project" value="UniProtKB-KW"/>
</dbReference>
<dbReference type="PROSITE" id="PS01227">
    <property type="entry name" value="UPF0012"/>
    <property type="match status" value="1"/>
</dbReference>
<dbReference type="InterPro" id="IPR036526">
    <property type="entry name" value="C-N_Hydrolase_sf"/>
</dbReference>
<name>C1AZS2_RHOOB</name>
<dbReference type="Gene3D" id="3.60.110.10">
    <property type="entry name" value="Carbon-nitrogen hydrolase"/>
    <property type="match status" value="1"/>
</dbReference>
<dbReference type="STRING" id="632772.ROP_60960"/>
<accession>C1AZS2</accession>
<protein>
    <submittedName>
        <fullName evidence="3">Putative hydrolase</fullName>
    </submittedName>
</protein>